<reference evidence="2 3" key="1">
    <citation type="submission" date="2023-09" db="EMBL/GenBank/DDBJ databases">
        <authorList>
            <person name="Rey-Velasco X."/>
        </authorList>
    </citation>
    <scope>NUCLEOTIDE SEQUENCE [LARGE SCALE GENOMIC DNA]</scope>
    <source>
        <strain evidence="2 3">F394</strain>
    </source>
</reference>
<sequence>MSTVVGAFMQQFYNGIESVLKRLCQYHGVPLPEGERYHADLVSLFGPDHPPSLPQVLDHDLFADLEPFRQFRHVFRTSYGFQLDWTRFAPGAAAAPGVLKRFESAVRSVL</sequence>
<comment type="caution">
    <text evidence="2">The sequence shown here is derived from an EMBL/GenBank/DDBJ whole genome shotgun (WGS) entry which is preliminary data.</text>
</comment>
<dbReference type="Proteomes" id="UP001267426">
    <property type="component" value="Unassembled WGS sequence"/>
</dbReference>
<name>A0ABU3BP93_9BACT</name>
<dbReference type="RefSeq" id="WP_311662424.1">
    <property type="nucleotide sequence ID" value="NZ_JAVRHT010000008.1"/>
</dbReference>
<accession>A0ABU3BP93</accession>
<evidence type="ECO:0000313" key="2">
    <source>
        <dbReference type="EMBL" id="MDT0631083.1"/>
    </source>
</evidence>
<dbReference type="Pfam" id="PF20797">
    <property type="entry name" value="HepT-like_2"/>
    <property type="match status" value="1"/>
</dbReference>
<protein>
    <recommendedName>
        <fullName evidence="1">HepT-like domain-containing protein</fullName>
    </recommendedName>
</protein>
<feature type="domain" description="HepT-like" evidence="1">
    <location>
        <begin position="7"/>
        <end position="108"/>
    </location>
</feature>
<dbReference type="InterPro" id="IPR048769">
    <property type="entry name" value="HepT-like_dom"/>
</dbReference>
<evidence type="ECO:0000259" key="1">
    <source>
        <dbReference type="Pfam" id="PF20797"/>
    </source>
</evidence>
<evidence type="ECO:0000313" key="3">
    <source>
        <dbReference type="Proteomes" id="UP001267426"/>
    </source>
</evidence>
<proteinExistence type="predicted"/>
<dbReference type="EMBL" id="JAVRHT010000008">
    <property type="protein sequence ID" value="MDT0631083.1"/>
    <property type="molecule type" value="Genomic_DNA"/>
</dbReference>
<gene>
    <name evidence="2" type="ORF">RM540_04910</name>
</gene>
<organism evidence="2 3">
    <name type="scientific">Rubrivirga litoralis</name>
    <dbReference type="NCBI Taxonomy" id="3075598"/>
    <lineage>
        <taxon>Bacteria</taxon>
        <taxon>Pseudomonadati</taxon>
        <taxon>Rhodothermota</taxon>
        <taxon>Rhodothermia</taxon>
        <taxon>Rhodothermales</taxon>
        <taxon>Rubricoccaceae</taxon>
        <taxon>Rubrivirga</taxon>
    </lineage>
</organism>
<keyword evidence="3" id="KW-1185">Reference proteome</keyword>